<feature type="domain" description="Subtilisin-like protease fibronectin type-III" evidence="16">
    <location>
        <begin position="664"/>
        <end position="765"/>
    </location>
</feature>
<evidence type="ECO:0000259" key="16">
    <source>
        <dbReference type="Pfam" id="PF17766"/>
    </source>
</evidence>
<sequence>MEKKIQIPSVLMLVVTSQLFLATCHVSTASKKTYIVHMSKSDMPMEFEDDHELWYTSSLKSVSGSGKMLYLYDHAMHGFSAALTEDEAREMEDLPGVLSVKPDRRLELHTTRTPTFLGLDKLDGDFKYLHKAQQQSVVIGVIDTGVWPESPSLDDTGYGPIPSWWRGECENGINSNVSMCNKKLIGARYFNQGYQQASNLSTESQSPRDDEGHGTHTITTAGGSFVSNANLLGYANGTARGMVPWARVAAYKACWTNGCQEADIVKAIDTAIGDGVHVLSMSFGSQMHVKFYGDHVAIGAFAAAAKGIFVSCSAGNSGPSSYSVTNVAPWIATVGAGTIDRDFPAYVKLNNGKTYAGASLYSGPLLSGPLPIVYARSVSTNNIPYCLSGTLISELVKGKIVLCDRGYNPRVEKGMAVKNAGGAGMILANTMGDGEELVADAHVLPAVAVGQIAGDEMKKYISSSSSAQNNNLNATFQFGRTRLGVKPSPALAAFSSRGPSEIVPEVLKPDLIAPGVDILAGWSRAAGPSGLEFDNRKVDFNIVSGTSMSCPHVSGLAALLKAAHPDWSPAAIRSALMTTAYNNDTDGNPMRDLSTGNASTPFGYGAGYVNPVRALDPGLVYNLTTEDYLNFLCAINYTQHYIKLVAQQISFTCDPKIRYNTTEFNYPSFVVRVPFNMTGTRTITHKRTVTNVGSSGSTYNVSVSSPSSSVKISVSPAELSFRKPNETISYTVTFEITESMPPGTYQFGKIILFDEKHVVASPIAIGCWI</sequence>
<evidence type="ECO:0000256" key="1">
    <source>
        <dbReference type="ARBA" id="ARBA00004613"/>
    </source>
</evidence>
<evidence type="ECO:0000313" key="18">
    <source>
        <dbReference type="Proteomes" id="UP000325081"/>
    </source>
</evidence>
<feature type="active site" description="Charge relay system" evidence="9 10">
    <location>
        <position position="547"/>
    </location>
</feature>
<feature type="active site" description="Charge relay system" evidence="9 10">
    <location>
        <position position="213"/>
    </location>
</feature>
<dbReference type="EMBL" id="BKCP01007626">
    <property type="protein sequence ID" value="GER46579.1"/>
    <property type="molecule type" value="Genomic_DNA"/>
</dbReference>
<dbReference type="InterPro" id="IPR010259">
    <property type="entry name" value="S8pro/Inhibitor_I9"/>
</dbReference>
<dbReference type="Gene3D" id="3.40.50.200">
    <property type="entry name" value="Peptidase S8/S53 domain"/>
    <property type="match status" value="1"/>
</dbReference>
<feature type="domain" description="Peptidase S8/S53" evidence="13">
    <location>
        <begin position="135"/>
        <end position="605"/>
    </location>
</feature>
<dbReference type="FunFam" id="3.50.30.30:FF:000005">
    <property type="entry name" value="subtilisin-like protease SBT1.5"/>
    <property type="match status" value="1"/>
</dbReference>
<evidence type="ECO:0000256" key="2">
    <source>
        <dbReference type="ARBA" id="ARBA00011073"/>
    </source>
</evidence>
<evidence type="ECO:0000256" key="11">
    <source>
        <dbReference type="SAM" id="MobiDB-lite"/>
    </source>
</evidence>
<evidence type="ECO:0000256" key="6">
    <source>
        <dbReference type="ARBA" id="ARBA00022801"/>
    </source>
</evidence>
<dbReference type="Pfam" id="PF05922">
    <property type="entry name" value="Inhibitor_I9"/>
    <property type="match status" value="1"/>
</dbReference>
<dbReference type="GO" id="GO:0048731">
    <property type="term" value="P:system development"/>
    <property type="evidence" value="ECO:0007669"/>
    <property type="project" value="UniProtKB-ARBA"/>
</dbReference>
<dbReference type="Pfam" id="PF02225">
    <property type="entry name" value="PA"/>
    <property type="match status" value="1"/>
</dbReference>
<protein>
    <submittedName>
        <fullName evidence="17">Subtilase family protein</fullName>
    </submittedName>
</protein>
<dbReference type="Pfam" id="PF17766">
    <property type="entry name" value="fn3_6"/>
    <property type="match status" value="1"/>
</dbReference>
<dbReference type="InterPro" id="IPR034197">
    <property type="entry name" value="Peptidases_S8_3"/>
</dbReference>
<dbReference type="SUPFAM" id="SSF52743">
    <property type="entry name" value="Subtilisin-like"/>
    <property type="match status" value="1"/>
</dbReference>
<keyword evidence="5 12" id="KW-0732">Signal</keyword>
<comment type="subcellular location">
    <subcellularLocation>
        <location evidence="1">Secreted</location>
    </subcellularLocation>
</comment>
<keyword evidence="8" id="KW-0325">Glycoprotein</keyword>
<comment type="similarity">
    <text evidence="2 10">Belongs to the peptidase S8 family.</text>
</comment>
<dbReference type="InterPro" id="IPR000209">
    <property type="entry name" value="Peptidase_S8/S53_dom"/>
</dbReference>
<reference evidence="18" key="1">
    <citation type="journal article" date="2019" name="Curr. Biol.">
        <title>Genome Sequence of Striga asiatica Provides Insight into the Evolution of Plant Parasitism.</title>
        <authorList>
            <person name="Yoshida S."/>
            <person name="Kim S."/>
            <person name="Wafula E.K."/>
            <person name="Tanskanen J."/>
            <person name="Kim Y.M."/>
            <person name="Honaas L."/>
            <person name="Yang Z."/>
            <person name="Spallek T."/>
            <person name="Conn C.E."/>
            <person name="Ichihashi Y."/>
            <person name="Cheong K."/>
            <person name="Cui S."/>
            <person name="Der J.P."/>
            <person name="Gundlach H."/>
            <person name="Jiao Y."/>
            <person name="Hori C."/>
            <person name="Ishida J.K."/>
            <person name="Kasahara H."/>
            <person name="Kiba T."/>
            <person name="Kim M.S."/>
            <person name="Koo N."/>
            <person name="Laohavisit A."/>
            <person name="Lee Y.H."/>
            <person name="Lumba S."/>
            <person name="McCourt P."/>
            <person name="Mortimer J.C."/>
            <person name="Mutuku J.M."/>
            <person name="Nomura T."/>
            <person name="Sasaki-Sekimoto Y."/>
            <person name="Seto Y."/>
            <person name="Wang Y."/>
            <person name="Wakatake T."/>
            <person name="Sakakibara H."/>
            <person name="Demura T."/>
            <person name="Yamaguchi S."/>
            <person name="Yoneyama K."/>
            <person name="Manabe R.I."/>
            <person name="Nelson D.C."/>
            <person name="Schulman A.H."/>
            <person name="Timko M.P."/>
            <person name="dePamphilis C.W."/>
            <person name="Choi D."/>
            <person name="Shirasu K."/>
        </authorList>
    </citation>
    <scope>NUCLEOTIDE SEQUENCE [LARGE SCALE GENOMIC DNA]</scope>
    <source>
        <strain evidence="18">cv. UVA1</strain>
    </source>
</reference>
<dbReference type="GO" id="GO:0006508">
    <property type="term" value="P:proteolysis"/>
    <property type="evidence" value="ECO:0007669"/>
    <property type="project" value="UniProtKB-KW"/>
</dbReference>
<gene>
    <name evidence="17" type="ORF">STAS_23634</name>
</gene>
<dbReference type="InterPro" id="IPR003137">
    <property type="entry name" value="PA_domain"/>
</dbReference>
<dbReference type="PROSITE" id="PS51892">
    <property type="entry name" value="SUBTILASE"/>
    <property type="match status" value="1"/>
</dbReference>
<dbReference type="Pfam" id="PF00082">
    <property type="entry name" value="Peptidase_S8"/>
    <property type="match status" value="1"/>
</dbReference>
<keyword evidence="7 10" id="KW-0720">Serine protease</keyword>
<evidence type="ECO:0000259" key="13">
    <source>
        <dbReference type="Pfam" id="PF00082"/>
    </source>
</evidence>
<dbReference type="InterPro" id="IPR023828">
    <property type="entry name" value="Peptidase_S8_Ser-AS"/>
</dbReference>
<dbReference type="Gene3D" id="2.60.40.2310">
    <property type="match status" value="1"/>
</dbReference>
<evidence type="ECO:0000256" key="5">
    <source>
        <dbReference type="ARBA" id="ARBA00022729"/>
    </source>
</evidence>
<name>A0A5A7QN42_STRAF</name>
<dbReference type="CDD" id="cd04852">
    <property type="entry name" value="Peptidases_S8_3"/>
    <property type="match status" value="1"/>
</dbReference>
<dbReference type="SUPFAM" id="SSF54897">
    <property type="entry name" value="Protease propeptides/inhibitors"/>
    <property type="match status" value="1"/>
</dbReference>
<dbReference type="GO" id="GO:0005576">
    <property type="term" value="C:extracellular region"/>
    <property type="evidence" value="ECO:0007669"/>
    <property type="project" value="UniProtKB-SubCell"/>
</dbReference>
<evidence type="ECO:0000256" key="9">
    <source>
        <dbReference type="PIRSR" id="PIRSR615500-1"/>
    </source>
</evidence>
<dbReference type="InterPro" id="IPR015500">
    <property type="entry name" value="Peptidase_S8_subtilisin-rel"/>
</dbReference>
<dbReference type="CDD" id="cd02120">
    <property type="entry name" value="PA_subtilisin_like"/>
    <property type="match status" value="1"/>
</dbReference>
<dbReference type="InterPro" id="IPR037045">
    <property type="entry name" value="S8pro/Inhibitor_I9_sf"/>
</dbReference>
<feature type="domain" description="Inhibitor I9" evidence="15">
    <location>
        <begin position="33"/>
        <end position="109"/>
    </location>
</feature>
<evidence type="ECO:0000256" key="12">
    <source>
        <dbReference type="SAM" id="SignalP"/>
    </source>
</evidence>
<evidence type="ECO:0000259" key="14">
    <source>
        <dbReference type="Pfam" id="PF02225"/>
    </source>
</evidence>
<keyword evidence="4 10" id="KW-0645">Protease</keyword>
<evidence type="ECO:0000259" key="15">
    <source>
        <dbReference type="Pfam" id="PF05922"/>
    </source>
</evidence>
<feature type="region of interest" description="Disordered" evidence="11">
    <location>
        <begin position="198"/>
        <end position="221"/>
    </location>
</feature>
<dbReference type="SUPFAM" id="SSF52025">
    <property type="entry name" value="PA domain"/>
    <property type="match status" value="1"/>
</dbReference>
<dbReference type="PANTHER" id="PTHR10795">
    <property type="entry name" value="PROPROTEIN CONVERTASE SUBTILISIN/KEXIN"/>
    <property type="match status" value="1"/>
</dbReference>
<organism evidence="17 18">
    <name type="scientific">Striga asiatica</name>
    <name type="common">Asiatic witchweed</name>
    <name type="synonym">Buchnera asiatica</name>
    <dbReference type="NCBI Taxonomy" id="4170"/>
    <lineage>
        <taxon>Eukaryota</taxon>
        <taxon>Viridiplantae</taxon>
        <taxon>Streptophyta</taxon>
        <taxon>Embryophyta</taxon>
        <taxon>Tracheophyta</taxon>
        <taxon>Spermatophyta</taxon>
        <taxon>Magnoliopsida</taxon>
        <taxon>eudicotyledons</taxon>
        <taxon>Gunneridae</taxon>
        <taxon>Pentapetalae</taxon>
        <taxon>asterids</taxon>
        <taxon>lamiids</taxon>
        <taxon>Lamiales</taxon>
        <taxon>Orobanchaceae</taxon>
        <taxon>Buchnereae</taxon>
        <taxon>Striga</taxon>
    </lineage>
</organism>
<dbReference type="InterPro" id="IPR046450">
    <property type="entry name" value="PA_dom_sf"/>
</dbReference>
<dbReference type="InterPro" id="IPR036852">
    <property type="entry name" value="Peptidase_S8/S53_dom_sf"/>
</dbReference>
<evidence type="ECO:0000256" key="7">
    <source>
        <dbReference type="ARBA" id="ARBA00022825"/>
    </source>
</evidence>
<feature type="active site" description="Charge relay system" evidence="9 10">
    <location>
        <position position="143"/>
    </location>
</feature>
<evidence type="ECO:0000256" key="3">
    <source>
        <dbReference type="ARBA" id="ARBA00022525"/>
    </source>
</evidence>
<proteinExistence type="inferred from homology"/>
<dbReference type="FunFam" id="3.40.50.200:FF:000006">
    <property type="entry name" value="Subtilisin-like protease SBT1.5"/>
    <property type="match status" value="1"/>
</dbReference>
<accession>A0A5A7QN42</accession>
<comment type="caution">
    <text evidence="17">The sequence shown here is derived from an EMBL/GenBank/DDBJ whole genome shotgun (WGS) entry which is preliminary data.</text>
</comment>
<dbReference type="InterPro" id="IPR041469">
    <property type="entry name" value="Subtilisin-like_FN3"/>
</dbReference>
<evidence type="ECO:0000313" key="17">
    <source>
        <dbReference type="EMBL" id="GER46579.1"/>
    </source>
</evidence>
<feature type="domain" description="PA" evidence="14">
    <location>
        <begin position="394"/>
        <end position="456"/>
    </location>
</feature>
<dbReference type="PROSITE" id="PS00138">
    <property type="entry name" value="SUBTILASE_SER"/>
    <property type="match status" value="1"/>
</dbReference>
<evidence type="ECO:0000256" key="4">
    <source>
        <dbReference type="ARBA" id="ARBA00022670"/>
    </source>
</evidence>
<dbReference type="Gene3D" id="3.50.30.30">
    <property type="match status" value="1"/>
</dbReference>
<dbReference type="AlphaFoldDB" id="A0A5A7QN42"/>
<dbReference type="GO" id="GO:0004252">
    <property type="term" value="F:serine-type endopeptidase activity"/>
    <property type="evidence" value="ECO:0007669"/>
    <property type="project" value="UniProtKB-UniRule"/>
</dbReference>
<feature type="chain" id="PRO_5022985520" evidence="12">
    <location>
        <begin position="30"/>
        <end position="769"/>
    </location>
</feature>
<evidence type="ECO:0000256" key="8">
    <source>
        <dbReference type="ARBA" id="ARBA00023180"/>
    </source>
</evidence>
<dbReference type="Gene3D" id="3.30.70.80">
    <property type="entry name" value="Peptidase S8 propeptide/proteinase inhibitor I9"/>
    <property type="match status" value="1"/>
</dbReference>
<dbReference type="InterPro" id="IPR045051">
    <property type="entry name" value="SBT"/>
</dbReference>
<evidence type="ECO:0000256" key="10">
    <source>
        <dbReference type="PROSITE-ProRule" id="PRU01240"/>
    </source>
</evidence>
<keyword evidence="18" id="KW-1185">Reference proteome</keyword>
<dbReference type="Proteomes" id="UP000325081">
    <property type="component" value="Unassembled WGS sequence"/>
</dbReference>
<dbReference type="OrthoDB" id="206201at2759"/>
<keyword evidence="3" id="KW-0964">Secreted</keyword>
<dbReference type="FunFam" id="3.30.70.80:FF:000003">
    <property type="entry name" value="Subtilisin-like protease SBT1.9"/>
    <property type="match status" value="1"/>
</dbReference>
<keyword evidence="6 10" id="KW-0378">Hydrolase</keyword>
<feature type="signal peptide" evidence="12">
    <location>
        <begin position="1"/>
        <end position="29"/>
    </location>
</feature>
<dbReference type="PRINTS" id="PR00723">
    <property type="entry name" value="SUBTILISIN"/>
</dbReference>